<dbReference type="Gene3D" id="3.30.465.60">
    <property type="match status" value="1"/>
</dbReference>
<gene>
    <name evidence="8 10" type="primary">tilS</name>
    <name evidence="10" type="ORF">ACFQ4A_12940</name>
</gene>
<comment type="subcellular location">
    <subcellularLocation>
        <location evidence="1 8">Cytoplasm</location>
    </subcellularLocation>
</comment>
<dbReference type="SMART" id="SM00977">
    <property type="entry name" value="TilS_C"/>
    <property type="match status" value="1"/>
</dbReference>
<evidence type="ECO:0000259" key="9">
    <source>
        <dbReference type="SMART" id="SM00977"/>
    </source>
</evidence>
<dbReference type="PANTHER" id="PTHR43033:SF1">
    <property type="entry name" value="TRNA(ILE)-LYSIDINE SYNTHASE-RELATED"/>
    <property type="match status" value="1"/>
</dbReference>
<dbReference type="Proteomes" id="UP001597178">
    <property type="component" value="Unassembled WGS sequence"/>
</dbReference>
<dbReference type="NCBIfam" id="TIGR02432">
    <property type="entry name" value="lysidine_TilS_N"/>
    <property type="match status" value="1"/>
</dbReference>
<dbReference type="PANTHER" id="PTHR43033">
    <property type="entry name" value="TRNA(ILE)-LYSIDINE SYNTHASE-RELATED"/>
    <property type="match status" value="1"/>
</dbReference>
<evidence type="ECO:0000256" key="6">
    <source>
        <dbReference type="ARBA" id="ARBA00022840"/>
    </source>
</evidence>
<keyword evidence="3 8" id="KW-0436">Ligase</keyword>
<dbReference type="InterPro" id="IPR014729">
    <property type="entry name" value="Rossmann-like_a/b/a_fold"/>
</dbReference>
<comment type="similarity">
    <text evidence="8">Belongs to the tRNA(Ile)-lysidine synthase family.</text>
</comment>
<dbReference type="RefSeq" id="WP_382401240.1">
    <property type="nucleotide sequence ID" value="NZ_JBHTNH010000028.1"/>
</dbReference>
<dbReference type="InterPro" id="IPR012094">
    <property type="entry name" value="tRNA_Ile_lys_synt"/>
</dbReference>
<keyword evidence="5 8" id="KW-0547">Nucleotide-binding</keyword>
<evidence type="ECO:0000313" key="10">
    <source>
        <dbReference type="EMBL" id="MFD1362563.1"/>
    </source>
</evidence>
<dbReference type="Gene3D" id="3.40.50.620">
    <property type="entry name" value="HUPs"/>
    <property type="match status" value="1"/>
</dbReference>
<evidence type="ECO:0000256" key="5">
    <source>
        <dbReference type="ARBA" id="ARBA00022741"/>
    </source>
</evidence>
<dbReference type="SUPFAM" id="SSF52402">
    <property type="entry name" value="Adenine nucleotide alpha hydrolases-like"/>
    <property type="match status" value="1"/>
</dbReference>
<feature type="binding site" evidence="8">
    <location>
        <begin position="26"/>
        <end position="31"/>
    </location>
    <ligand>
        <name>ATP</name>
        <dbReference type="ChEBI" id="CHEBI:30616"/>
    </ligand>
</feature>
<dbReference type="Pfam" id="PF01171">
    <property type="entry name" value="ATP_bind_3"/>
    <property type="match status" value="1"/>
</dbReference>
<evidence type="ECO:0000256" key="2">
    <source>
        <dbReference type="ARBA" id="ARBA00022490"/>
    </source>
</evidence>
<comment type="caution">
    <text evidence="10">The sequence shown here is derived from an EMBL/GenBank/DDBJ whole genome shotgun (WGS) entry which is preliminary data.</text>
</comment>
<reference evidence="11" key="1">
    <citation type="journal article" date="2019" name="Int. J. Syst. Evol. Microbiol.">
        <title>The Global Catalogue of Microorganisms (GCM) 10K type strain sequencing project: providing services to taxonomists for standard genome sequencing and annotation.</title>
        <authorList>
            <consortium name="The Broad Institute Genomics Platform"/>
            <consortium name="The Broad Institute Genome Sequencing Center for Infectious Disease"/>
            <person name="Wu L."/>
            <person name="Ma J."/>
        </authorList>
    </citation>
    <scope>NUCLEOTIDE SEQUENCE [LARGE SCALE GENOMIC DNA]</scope>
    <source>
        <strain evidence="11">CCUG 54822</strain>
    </source>
</reference>
<evidence type="ECO:0000256" key="3">
    <source>
        <dbReference type="ARBA" id="ARBA00022598"/>
    </source>
</evidence>
<keyword evidence="6 8" id="KW-0067">ATP-binding</keyword>
<dbReference type="EMBL" id="JBHTNH010000028">
    <property type="protein sequence ID" value="MFD1362563.1"/>
    <property type="molecule type" value="Genomic_DNA"/>
</dbReference>
<dbReference type="InterPro" id="IPR012795">
    <property type="entry name" value="tRNA_Ile_lys_synt_N"/>
</dbReference>
<protein>
    <recommendedName>
        <fullName evidence="8">tRNA(Ile)-lysidine synthase</fullName>
        <ecNumber evidence="8">6.3.4.19</ecNumber>
    </recommendedName>
    <alternativeName>
        <fullName evidence="8">tRNA(Ile)-2-lysyl-cytidine synthase</fullName>
    </alternativeName>
    <alternativeName>
        <fullName evidence="8">tRNA(Ile)-lysidine synthetase</fullName>
    </alternativeName>
</protein>
<dbReference type="InterPro" id="IPR011063">
    <property type="entry name" value="TilS/TtcA_N"/>
</dbReference>
<feature type="domain" description="Lysidine-tRNA(Ile) synthetase C-terminal" evidence="9">
    <location>
        <begin position="383"/>
        <end position="455"/>
    </location>
</feature>
<comment type="domain">
    <text evidence="8">The N-terminal region contains the highly conserved SGGXDS motif, predicted to be a P-loop motif involved in ATP binding.</text>
</comment>
<dbReference type="InterPro" id="IPR012796">
    <property type="entry name" value="Lysidine-tRNA-synth_C"/>
</dbReference>
<sequence>MDNTVRAFMKHHQLINEHSTVLIAVSGGPDSMALLHFFYKVRAEWDLRLIAISVDHQLRGQESLDDLDYVRQMCQQWGIEFVGTSLDVPAYKQEKQIGTQVAARERRYQFFAEQMTTYQADYLAFGHHADDQAETMVMGLVHSASVKSLAGIPLERDFASGKIIRPFLCVTKEQIEHYCREHGITPRRDPSNIESTYTRNDYRHNILPLLKEKNHNWHQTIRHLSTSLQEDEAFLQREAEKMIQDVVIFGQPETSVHFNIHTFKAYPRSLQRRALHLILGYLYNGNKIDITYVHEEAFLTMLLSDHGHVQVDFPHQLRLTRSYGTMSFDFQRDQPESYHMIMALPGETALPGGITFAADVTNDPQRDRETVYVCHKGAVALPLHIRTREPGDRLRWTGLHGSKKVKDIFIDAKIPVNERNTWPVITDNNNVVLWLPGLKKGLPPVQTENGTYIQISYTKRDT</sequence>
<name>A0ABW3ZXH0_9BACI</name>
<dbReference type="NCBIfam" id="TIGR02433">
    <property type="entry name" value="lysidine_TilS_C"/>
    <property type="match status" value="1"/>
</dbReference>
<comment type="catalytic activity">
    <reaction evidence="7 8">
        <text>cytidine(34) in tRNA(Ile2) + L-lysine + ATP = lysidine(34) in tRNA(Ile2) + AMP + diphosphate + H(+)</text>
        <dbReference type="Rhea" id="RHEA:43744"/>
        <dbReference type="Rhea" id="RHEA-COMP:10625"/>
        <dbReference type="Rhea" id="RHEA-COMP:10670"/>
        <dbReference type="ChEBI" id="CHEBI:15378"/>
        <dbReference type="ChEBI" id="CHEBI:30616"/>
        <dbReference type="ChEBI" id="CHEBI:32551"/>
        <dbReference type="ChEBI" id="CHEBI:33019"/>
        <dbReference type="ChEBI" id="CHEBI:82748"/>
        <dbReference type="ChEBI" id="CHEBI:83665"/>
        <dbReference type="ChEBI" id="CHEBI:456215"/>
        <dbReference type="EC" id="6.3.4.19"/>
    </reaction>
</comment>
<dbReference type="InterPro" id="IPR015262">
    <property type="entry name" value="tRNA_Ile_lys_synt_subst-bd"/>
</dbReference>
<comment type="function">
    <text evidence="8">Ligates lysine onto the cytidine present at position 34 of the AUA codon-specific tRNA(Ile) that contains the anticodon CAU, in an ATP-dependent manner. Cytidine is converted to lysidine, thus changing the amino acid specificity of the tRNA from methionine to isoleucine.</text>
</comment>
<dbReference type="Pfam" id="PF09179">
    <property type="entry name" value="TilS"/>
    <property type="match status" value="1"/>
</dbReference>
<keyword evidence="2 8" id="KW-0963">Cytoplasm</keyword>
<dbReference type="GO" id="GO:0032267">
    <property type="term" value="F:tRNA(Ile)-lysidine synthase activity"/>
    <property type="evidence" value="ECO:0007669"/>
    <property type="project" value="UniProtKB-EC"/>
</dbReference>
<accession>A0ABW3ZXH0</accession>
<organism evidence="10 11">
    <name type="scientific">Lentibacillus salinarum</name>
    <dbReference type="NCBI Taxonomy" id="446820"/>
    <lineage>
        <taxon>Bacteria</taxon>
        <taxon>Bacillati</taxon>
        <taxon>Bacillota</taxon>
        <taxon>Bacilli</taxon>
        <taxon>Bacillales</taxon>
        <taxon>Bacillaceae</taxon>
        <taxon>Lentibacillus</taxon>
    </lineage>
</organism>
<evidence type="ECO:0000256" key="1">
    <source>
        <dbReference type="ARBA" id="ARBA00004496"/>
    </source>
</evidence>
<keyword evidence="11" id="KW-1185">Reference proteome</keyword>
<dbReference type="SUPFAM" id="SSF56037">
    <property type="entry name" value="PheT/TilS domain"/>
    <property type="match status" value="1"/>
</dbReference>
<evidence type="ECO:0000313" key="11">
    <source>
        <dbReference type="Proteomes" id="UP001597178"/>
    </source>
</evidence>
<evidence type="ECO:0000256" key="8">
    <source>
        <dbReference type="HAMAP-Rule" id="MF_01161"/>
    </source>
</evidence>
<keyword evidence="4 8" id="KW-0819">tRNA processing</keyword>
<evidence type="ECO:0000256" key="7">
    <source>
        <dbReference type="ARBA" id="ARBA00048539"/>
    </source>
</evidence>
<dbReference type="CDD" id="cd01992">
    <property type="entry name" value="TilS_N"/>
    <property type="match status" value="1"/>
</dbReference>
<dbReference type="SUPFAM" id="SSF82829">
    <property type="entry name" value="MesJ substrate recognition domain-like"/>
    <property type="match status" value="1"/>
</dbReference>
<dbReference type="HAMAP" id="MF_01161">
    <property type="entry name" value="tRNA_Ile_lys_synt"/>
    <property type="match status" value="1"/>
</dbReference>
<evidence type="ECO:0000256" key="4">
    <source>
        <dbReference type="ARBA" id="ARBA00022694"/>
    </source>
</evidence>
<proteinExistence type="inferred from homology"/>
<dbReference type="EC" id="6.3.4.19" evidence="8"/>
<dbReference type="Pfam" id="PF11734">
    <property type="entry name" value="TilS_C"/>
    <property type="match status" value="1"/>
</dbReference>